<proteinExistence type="predicted"/>
<reference evidence="2 3" key="1">
    <citation type="submission" date="2024-09" db="EMBL/GenBank/DDBJ databases">
        <title>Chromosome-scale assembly of Riccia fluitans.</title>
        <authorList>
            <person name="Paukszto L."/>
            <person name="Sawicki J."/>
            <person name="Karawczyk K."/>
            <person name="Piernik-Szablinska J."/>
            <person name="Szczecinska M."/>
            <person name="Mazdziarz M."/>
        </authorList>
    </citation>
    <scope>NUCLEOTIDE SEQUENCE [LARGE SCALE GENOMIC DNA]</scope>
    <source>
        <strain evidence="2">Rf_01</strain>
        <tissue evidence="2">Aerial parts of the thallus</tissue>
    </source>
</reference>
<evidence type="ECO:0000256" key="1">
    <source>
        <dbReference type="SAM" id="Phobius"/>
    </source>
</evidence>
<evidence type="ECO:0000313" key="2">
    <source>
        <dbReference type="EMBL" id="KAL2632425.1"/>
    </source>
</evidence>
<keyword evidence="1" id="KW-0812">Transmembrane</keyword>
<accession>A0ABD1YPL0</accession>
<comment type="caution">
    <text evidence="2">The sequence shown here is derived from an EMBL/GenBank/DDBJ whole genome shotgun (WGS) entry which is preliminary data.</text>
</comment>
<dbReference type="AlphaFoldDB" id="A0ABD1YPL0"/>
<dbReference type="EMBL" id="JBHFFA010000004">
    <property type="protein sequence ID" value="KAL2632425.1"/>
    <property type="molecule type" value="Genomic_DNA"/>
</dbReference>
<dbReference type="Proteomes" id="UP001605036">
    <property type="component" value="Unassembled WGS sequence"/>
</dbReference>
<gene>
    <name evidence="2" type="ORF">R1flu_017111</name>
</gene>
<keyword evidence="1" id="KW-0472">Membrane</keyword>
<evidence type="ECO:0000313" key="3">
    <source>
        <dbReference type="Proteomes" id="UP001605036"/>
    </source>
</evidence>
<protein>
    <submittedName>
        <fullName evidence="2">Uncharacterized protein</fullName>
    </submittedName>
</protein>
<keyword evidence="1" id="KW-1133">Transmembrane helix</keyword>
<feature type="transmembrane region" description="Helical" evidence="1">
    <location>
        <begin position="13"/>
        <end position="32"/>
    </location>
</feature>
<name>A0ABD1YPL0_9MARC</name>
<keyword evidence="3" id="KW-1185">Reference proteome</keyword>
<organism evidence="2 3">
    <name type="scientific">Riccia fluitans</name>
    <dbReference type="NCBI Taxonomy" id="41844"/>
    <lineage>
        <taxon>Eukaryota</taxon>
        <taxon>Viridiplantae</taxon>
        <taxon>Streptophyta</taxon>
        <taxon>Embryophyta</taxon>
        <taxon>Marchantiophyta</taxon>
        <taxon>Marchantiopsida</taxon>
        <taxon>Marchantiidae</taxon>
        <taxon>Marchantiales</taxon>
        <taxon>Ricciaceae</taxon>
        <taxon>Riccia</taxon>
    </lineage>
</organism>
<sequence length="164" mass="18176">MVGRWRAQQHWKWWTYHAAFLSMGTMSTLGLWPELEPLGKQLTLFEAQPSIYAQLMQVKPLGKVFPAEICGRDGRAMESTTALEVVDISCCVSFYGNHVDSRAMAGAGAIGQAVDSFRGSAFDLRPTHASEATRESIVVVAPRAEIEQSSSEIMHEDLFRASIR</sequence>